<comment type="caution">
    <text evidence="1">The sequence shown here is derived from an EMBL/GenBank/DDBJ whole genome shotgun (WGS) entry which is preliminary data.</text>
</comment>
<name>A0A4R7PXS6_9FLAO</name>
<gene>
    <name evidence="1" type="ORF">BXY82_1804</name>
</gene>
<dbReference type="AlphaFoldDB" id="A0A4R7PXS6"/>
<protein>
    <submittedName>
        <fullName evidence="1">Uncharacterized protein</fullName>
    </submittedName>
</protein>
<sequence length="399" mass="46698">MTLSPTGFGIQSYLKMKSDLTIYFFLIITLMFSCKDEHSNIEPKVEKSNTIVLISINAPKKYSHLIKQDSIGKTLKDSLGPKAFYAKNGFTYLDYMNNEQTWLPKPNVRDTIVIECYSEYLEFTTNNFFTSMPDTFLVKNGDTVVFNYTDNIPKAKITNRNVNDDELNYNSYRLKKLFNNKYTSHHLIFTSVFIDNNLKNHEQNSIDYYNKAQIDYNREVILLDSLFNSNTITETNYNYRKDALNMLMEKHKKLKTITKWLKQNNTLRGKEIIEQKFGFDLAKTDSLMTFSFFRDYLKNISQYNLEFIKENNVNSGGFYIDSRIRFDSILNDQRFNQSAKNYLLFDAYNGIGQNFRMKDKEKYFKKLQLNTTKGNGSILIFGQVGVSLVEKQCLNPKSL</sequence>
<accession>A0A4R7PXS6</accession>
<proteinExistence type="predicted"/>
<keyword evidence="2" id="KW-1185">Reference proteome</keyword>
<evidence type="ECO:0000313" key="1">
    <source>
        <dbReference type="EMBL" id="TDU39773.1"/>
    </source>
</evidence>
<organism evidence="1 2">
    <name type="scientific">Gelidibacter sediminis</name>
    <dbReference type="NCBI Taxonomy" id="1608710"/>
    <lineage>
        <taxon>Bacteria</taxon>
        <taxon>Pseudomonadati</taxon>
        <taxon>Bacteroidota</taxon>
        <taxon>Flavobacteriia</taxon>
        <taxon>Flavobacteriales</taxon>
        <taxon>Flavobacteriaceae</taxon>
        <taxon>Gelidibacter</taxon>
    </lineage>
</organism>
<reference evidence="1 2" key="1">
    <citation type="submission" date="2019-03" db="EMBL/GenBank/DDBJ databases">
        <title>Genomic Encyclopedia of Archaeal and Bacterial Type Strains, Phase II (KMG-II): from individual species to whole genera.</title>
        <authorList>
            <person name="Goeker M."/>
        </authorList>
    </citation>
    <scope>NUCLEOTIDE SEQUENCE [LARGE SCALE GENOMIC DNA]</scope>
    <source>
        <strain evidence="1 2">DSM 28135</strain>
    </source>
</reference>
<dbReference type="Proteomes" id="UP000294689">
    <property type="component" value="Unassembled WGS sequence"/>
</dbReference>
<evidence type="ECO:0000313" key="2">
    <source>
        <dbReference type="Proteomes" id="UP000294689"/>
    </source>
</evidence>
<dbReference type="EMBL" id="SOBW01000008">
    <property type="protein sequence ID" value="TDU39773.1"/>
    <property type="molecule type" value="Genomic_DNA"/>
</dbReference>